<dbReference type="NCBIfam" id="TIGR02444">
    <property type="entry name" value="TIGR02444 family protein"/>
    <property type="match status" value="1"/>
</dbReference>
<dbReference type="Proteomes" id="UP001163726">
    <property type="component" value="Chromosome"/>
</dbReference>
<proteinExistence type="predicted"/>
<keyword evidence="2" id="KW-1185">Reference proteome</keyword>
<dbReference type="InterPro" id="IPR012659">
    <property type="entry name" value="CHP02444"/>
</dbReference>
<accession>A0ABY7APE8</accession>
<protein>
    <submittedName>
        <fullName evidence="1">TIGR02444 family protein</fullName>
    </submittedName>
</protein>
<evidence type="ECO:0000313" key="2">
    <source>
        <dbReference type="Proteomes" id="UP001163726"/>
    </source>
</evidence>
<gene>
    <name evidence="1" type="ORF">OLW01_01935</name>
</gene>
<reference evidence="1" key="1">
    <citation type="submission" date="2022-10" db="EMBL/GenBank/DDBJ databases">
        <title>Catenovulum adriacola sp. nov. isolated in the Harbour of Susak.</title>
        <authorList>
            <person name="Schoch T."/>
            <person name="Reich S.J."/>
            <person name="Stoeferle S."/>
            <person name="Flaiz M."/>
            <person name="Kazda M."/>
            <person name="Riedel C.U."/>
            <person name="Duerre P."/>
        </authorList>
    </citation>
    <scope>NUCLEOTIDE SEQUENCE</scope>
    <source>
        <strain evidence="1">TS8</strain>
    </source>
</reference>
<dbReference type="Pfam" id="PF09523">
    <property type="entry name" value="DUF2390"/>
    <property type="match status" value="1"/>
</dbReference>
<organism evidence="1 2">
    <name type="scientific">Catenovulum adriaticum</name>
    <dbReference type="NCBI Taxonomy" id="2984846"/>
    <lineage>
        <taxon>Bacteria</taxon>
        <taxon>Pseudomonadati</taxon>
        <taxon>Pseudomonadota</taxon>
        <taxon>Gammaproteobacteria</taxon>
        <taxon>Alteromonadales</taxon>
        <taxon>Alteromonadaceae</taxon>
        <taxon>Catenovulum</taxon>
    </lineage>
</organism>
<sequence length="165" mass="19160">MKNAGLNKQKIDINDIWQQTCALYQQADIKTLCLNLQNNYQANVNLVLILSILQNQGYQFTQNQLNDLLQTVLAFSQQTTVLIRQARFNWQQYKNTAKPNDYLIVKKSLLATELHFEQQEQKLIIELLNKALASPLSYPPTLPPSSWYFAQQNIPTDKLNDLSFW</sequence>
<name>A0ABY7APE8_9ALTE</name>
<dbReference type="RefSeq" id="WP_268074952.1">
    <property type="nucleotide sequence ID" value="NZ_CP109965.1"/>
</dbReference>
<evidence type="ECO:0000313" key="1">
    <source>
        <dbReference type="EMBL" id="WAJ70602.1"/>
    </source>
</evidence>
<dbReference type="EMBL" id="CP109965">
    <property type="protein sequence ID" value="WAJ70602.1"/>
    <property type="molecule type" value="Genomic_DNA"/>
</dbReference>